<dbReference type="GO" id="GO:0016597">
    <property type="term" value="F:amino acid binding"/>
    <property type="evidence" value="ECO:0007669"/>
    <property type="project" value="InterPro"/>
</dbReference>
<feature type="binding site" evidence="9">
    <location>
        <begin position="55"/>
        <end position="58"/>
    </location>
    <ligand>
        <name>carbamoyl phosphate</name>
        <dbReference type="ChEBI" id="CHEBI:58228"/>
    </ligand>
</feature>
<evidence type="ECO:0000256" key="2">
    <source>
        <dbReference type="ARBA" id="ARBA00004496"/>
    </source>
</evidence>
<dbReference type="NCBIfam" id="TIGR00658">
    <property type="entry name" value="orni_carb_tr"/>
    <property type="match status" value="1"/>
</dbReference>
<dbReference type="EC" id="2.1.3.3" evidence="5 9"/>
<keyword evidence="7 9" id="KW-0808">Transferase</keyword>
<dbReference type="RefSeq" id="WP_055450622.1">
    <property type="nucleotide sequence ID" value="NZ_CYHF01000005.1"/>
</dbReference>
<evidence type="ECO:0000313" key="12">
    <source>
        <dbReference type="EMBL" id="CUA97383.1"/>
    </source>
</evidence>
<sequence length="311" mass="35251">MKTTLRHYLQFSDLSREEYDYVFARAALIKAKFKRYEPHQPLADRTLAMIFEKHSTRTRLSFEAGMHQLGGAAIYINTRDSQLGRGEPIEDAAQVFSRMVDLVMIRTYGQEIVERFAAHSRVPVINGLTNEFHPCQILADVMTFIEHRGPIQGKTVAWIGDANNMFYTWLQAAEVLDFTLHFAGPKGYGVEKERPGYALSAAQIAHLREFEDPRQACEGAHLVTTDVWTSMGFEAEKLAREQAFRGFMVDAEMMARAQADAVFMHCLPAHRGEEVAAEVIDGPQSVVWDEAENRLHGQKALMEFLLLGRLD</sequence>
<dbReference type="PROSITE" id="PS00097">
    <property type="entry name" value="CARBAMOYLTRANSFERASE"/>
    <property type="match status" value="1"/>
</dbReference>
<accession>A0A0K6I2U2</accession>
<dbReference type="Gene3D" id="3.40.50.1370">
    <property type="entry name" value="Aspartate/ornithine carbamoyltransferase"/>
    <property type="match status" value="2"/>
</dbReference>
<comment type="similarity">
    <text evidence="4 9">Belongs to the aspartate/ornithine carbamoyltransferase superfamily. OTCase family.</text>
</comment>
<dbReference type="GO" id="GO:0019240">
    <property type="term" value="P:citrulline biosynthetic process"/>
    <property type="evidence" value="ECO:0007669"/>
    <property type="project" value="TreeGrafter"/>
</dbReference>
<dbReference type="STRING" id="339866.GCA_001418255_01746"/>
<proteinExistence type="inferred from homology"/>
<dbReference type="InterPro" id="IPR006132">
    <property type="entry name" value="Asp/Orn_carbamoyltranf_P-bd"/>
</dbReference>
<dbReference type="EMBL" id="CYHF01000005">
    <property type="protein sequence ID" value="CUA97383.1"/>
    <property type="molecule type" value="Genomic_DNA"/>
</dbReference>
<dbReference type="Pfam" id="PF02729">
    <property type="entry name" value="OTCace_N"/>
    <property type="match status" value="1"/>
</dbReference>
<evidence type="ECO:0000256" key="8">
    <source>
        <dbReference type="ARBA" id="ARBA00048772"/>
    </source>
</evidence>
<dbReference type="InterPro" id="IPR036901">
    <property type="entry name" value="Asp/Orn_carbamoylTrfase_sf"/>
</dbReference>
<dbReference type="HAMAP" id="MF_01109">
    <property type="entry name" value="OTCase"/>
    <property type="match status" value="1"/>
</dbReference>
<dbReference type="InterPro" id="IPR006131">
    <property type="entry name" value="Asp_carbamoyltransf_Asp/Orn-bd"/>
</dbReference>
<comment type="function">
    <text evidence="1">Reversibly catalyzes the transfer of the carbamoyl group from carbamoyl phosphate (CP) to the N(epsilon) atom of ornithine (ORN) to produce L-citrulline.</text>
</comment>
<name>A0A0K6I2U2_9BURK</name>
<reference evidence="13" key="1">
    <citation type="submission" date="2015-08" db="EMBL/GenBank/DDBJ databases">
        <authorList>
            <person name="Varghese N."/>
        </authorList>
    </citation>
    <scope>NUCLEOTIDE SEQUENCE [LARGE SCALE GENOMIC DNA]</scope>
    <source>
        <strain evidence="13">DSM 18181</strain>
    </source>
</reference>
<evidence type="ECO:0000256" key="3">
    <source>
        <dbReference type="ARBA" id="ARBA00004975"/>
    </source>
</evidence>
<evidence type="ECO:0000259" key="11">
    <source>
        <dbReference type="Pfam" id="PF02729"/>
    </source>
</evidence>
<organism evidence="12 13">
    <name type="scientific">Thiomonas bhubaneswarensis</name>
    <dbReference type="NCBI Taxonomy" id="339866"/>
    <lineage>
        <taxon>Bacteria</taxon>
        <taxon>Pseudomonadati</taxon>
        <taxon>Pseudomonadota</taxon>
        <taxon>Betaproteobacteria</taxon>
        <taxon>Burkholderiales</taxon>
        <taxon>Thiomonas</taxon>
    </lineage>
</organism>
<dbReference type="PANTHER" id="PTHR45753:SF3">
    <property type="entry name" value="ORNITHINE TRANSCARBAMYLASE, MITOCHONDRIAL"/>
    <property type="match status" value="1"/>
</dbReference>
<evidence type="ECO:0000256" key="5">
    <source>
        <dbReference type="ARBA" id="ARBA00013007"/>
    </source>
</evidence>
<dbReference type="PRINTS" id="PR00102">
    <property type="entry name" value="OTCASE"/>
</dbReference>
<feature type="domain" description="Aspartate/ornithine carbamoyltransferase carbamoyl-P binding" evidence="11">
    <location>
        <begin position="6"/>
        <end position="146"/>
    </location>
</feature>
<evidence type="ECO:0000256" key="1">
    <source>
        <dbReference type="ARBA" id="ARBA00003822"/>
    </source>
</evidence>
<evidence type="ECO:0000256" key="4">
    <source>
        <dbReference type="ARBA" id="ARBA00007805"/>
    </source>
</evidence>
<comment type="catalytic activity">
    <reaction evidence="8 9">
        <text>carbamoyl phosphate + L-ornithine = L-citrulline + phosphate + H(+)</text>
        <dbReference type="Rhea" id="RHEA:19513"/>
        <dbReference type="ChEBI" id="CHEBI:15378"/>
        <dbReference type="ChEBI" id="CHEBI:43474"/>
        <dbReference type="ChEBI" id="CHEBI:46911"/>
        <dbReference type="ChEBI" id="CHEBI:57743"/>
        <dbReference type="ChEBI" id="CHEBI:58228"/>
        <dbReference type="EC" id="2.1.3.3"/>
    </reaction>
</comment>
<feature type="binding site" evidence="9">
    <location>
        <position position="82"/>
    </location>
    <ligand>
        <name>carbamoyl phosphate</name>
        <dbReference type="ChEBI" id="CHEBI:58228"/>
    </ligand>
</feature>
<protein>
    <recommendedName>
        <fullName evidence="6 9">Ornithine carbamoyltransferase</fullName>
        <shortName evidence="9">OTCase</shortName>
        <ecNumber evidence="5 9">2.1.3.3</ecNumber>
    </recommendedName>
</protein>
<feature type="binding site" evidence="9">
    <location>
        <position position="226"/>
    </location>
    <ligand>
        <name>L-ornithine</name>
        <dbReference type="ChEBI" id="CHEBI:46911"/>
    </ligand>
</feature>
<dbReference type="OrthoDB" id="9802587at2"/>
<feature type="domain" description="Aspartate/ornithine carbamoyltransferase Asp/Orn-binding" evidence="10">
    <location>
        <begin position="152"/>
        <end position="304"/>
    </location>
</feature>
<dbReference type="SUPFAM" id="SSF53671">
    <property type="entry name" value="Aspartate/ornithine carbamoyltransferase"/>
    <property type="match status" value="1"/>
</dbReference>
<evidence type="ECO:0000256" key="9">
    <source>
        <dbReference type="HAMAP-Rule" id="MF_01109"/>
    </source>
</evidence>
<comment type="pathway">
    <text evidence="3">Amino-acid biosynthesis; L-arginine biosynthesis; L-arginine from L-ornithine and carbamoyl phosphate: step 1/3.</text>
</comment>
<dbReference type="PRINTS" id="PR00100">
    <property type="entry name" value="AOTCASE"/>
</dbReference>
<feature type="binding site" evidence="9">
    <location>
        <position position="294"/>
    </location>
    <ligand>
        <name>carbamoyl phosphate</name>
        <dbReference type="ChEBI" id="CHEBI:58228"/>
    </ligand>
</feature>
<feature type="binding site" evidence="9">
    <location>
        <position position="106"/>
    </location>
    <ligand>
        <name>carbamoyl phosphate</name>
        <dbReference type="ChEBI" id="CHEBI:58228"/>
    </ligand>
</feature>
<dbReference type="FunFam" id="3.40.50.1370:FF:000008">
    <property type="entry name" value="Ornithine carbamoyltransferase"/>
    <property type="match status" value="1"/>
</dbReference>
<feature type="binding site" evidence="9">
    <location>
        <begin position="266"/>
        <end position="267"/>
    </location>
    <ligand>
        <name>carbamoyl phosphate</name>
        <dbReference type="ChEBI" id="CHEBI:58228"/>
    </ligand>
</feature>
<feature type="binding site" evidence="9">
    <location>
        <begin position="230"/>
        <end position="231"/>
    </location>
    <ligand>
        <name>L-ornithine</name>
        <dbReference type="ChEBI" id="CHEBI:46911"/>
    </ligand>
</feature>
<evidence type="ECO:0000313" key="13">
    <source>
        <dbReference type="Proteomes" id="UP000183649"/>
    </source>
</evidence>
<dbReference type="GO" id="GO:0042450">
    <property type="term" value="P:L-arginine biosynthetic process via ornithine"/>
    <property type="evidence" value="ECO:0007669"/>
    <property type="project" value="UniProtKB-UniRule"/>
</dbReference>
<gene>
    <name evidence="12" type="ORF">Ga0061069_105240</name>
</gene>
<dbReference type="InterPro" id="IPR024904">
    <property type="entry name" value="OTCase_ArgI"/>
</dbReference>
<dbReference type="Pfam" id="PF00185">
    <property type="entry name" value="OTCace"/>
    <property type="match status" value="1"/>
</dbReference>
<keyword evidence="13" id="KW-1185">Reference proteome</keyword>
<keyword evidence="9" id="KW-0963">Cytoplasm</keyword>
<feature type="binding site" evidence="9">
    <location>
        <position position="164"/>
    </location>
    <ligand>
        <name>L-ornithine</name>
        <dbReference type="ChEBI" id="CHEBI:46911"/>
    </ligand>
</feature>
<comment type="subcellular location">
    <subcellularLocation>
        <location evidence="2 9">Cytoplasm</location>
    </subcellularLocation>
</comment>
<dbReference type="InterPro" id="IPR002292">
    <property type="entry name" value="Orn/put_carbamltrans"/>
</dbReference>
<evidence type="ECO:0000259" key="10">
    <source>
        <dbReference type="Pfam" id="PF00185"/>
    </source>
</evidence>
<evidence type="ECO:0000256" key="6">
    <source>
        <dbReference type="ARBA" id="ARBA00016634"/>
    </source>
</evidence>
<dbReference type="InterPro" id="IPR006130">
    <property type="entry name" value="Asp/Orn_carbamoylTrfase"/>
</dbReference>
<dbReference type="GO" id="GO:0004585">
    <property type="term" value="F:ornithine carbamoyltransferase activity"/>
    <property type="evidence" value="ECO:0007669"/>
    <property type="project" value="UniProtKB-UniRule"/>
</dbReference>
<dbReference type="NCBIfam" id="NF001986">
    <property type="entry name" value="PRK00779.1"/>
    <property type="match status" value="1"/>
</dbReference>
<dbReference type="Proteomes" id="UP000183649">
    <property type="component" value="Unassembled WGS sequence"/>
</dbReference>
<dbReference type="GO" id="GO:0005737">
    <property type="term" value="C:cytoplasm"/>
    <property type="evidence" value="ECO:0007669"/>
    <property type="project" value="UniProtKB-SubCell"/>
</dbReference>
<dbReference type="PANTHER" id="PTHR45753">
    <property type="entry name" value="ORNITHINE CARBAMOYLTRANSFERASE, MITOCHONDRIAL"/>
    <property type="match status" value="1"/>
</dbReference>
<evidence type="ECO:0000256" key="7">
    <source>
        <dbReference type="ARBA" id="ARBA00022679"/>
    </source>
</evidence>
<dbReference type="UniPathway" id="UPA00068">
    <property type="reaction ID" value="UER00112"/>
</dbReference>
<dbReference type="AlphaFoldDB" id="A0A0K6I2U2"/>
<feature type="binding site" evidence="9">
    <location>
        <begin position="133"/>
        <end position="136"/>
    </location>
    <ligand>
        <name>carbamoyl phosphate</name>
        <dbReference type="ChEBI" id="CHEBI:58228"/>
    </ligand>
</feature>